<comment type="similarity">
    <text evidence="1">Belongs to the site-specific recombinase resolvase family.</text>
</comment>
<dbReference type="RefSeq" id="WP_146568299.1">
    <property type="nucleotide sequence ID" value="NZ_SIHJ01000004.1"/>
</dbReference>
<evidence type="ECO:0000256" key="5">
    <source>
        <dbReference type="PIRSR" id="PIRSR606118-50"/>
    </source>
</evidence>
<dbReference type="CDD" id="cd03768">
    <property type="entry name" value="SR_ResInv"/>
    <property type="match status" value="1"/>
</dbReference>
<evidence type="ECO:0000256" key="4">
    <source>
        <dbReference type="ARBA" id="ARBA00023172"/>
    </source>
</evidence>
<evidence type="ECO:0000256" key="3">
    <source>
        <dbReference type="ARBA" id="ARBA00023125"/>
    </source>
</evidence>
<protein>
    <submittedName>
        <fullName evidence="9">DNA-invertase hin</fullName>
    </submittedName>
</protein>
<dbReference type="Pfam" id="PF00239">
    <property type="entry name" value="Resolvase"/>
    <property type="match status" value="1"/>
</dbReference>
<dbReference type="PROSITE" id="PS00397">
    <property type="entry name" value="RECOMBINASES_1"/>
    <property type="match status" value="1"/>
</dbReference>
<dbReference type="Pfam" id="PF02796">
    <property type="entry name" value="HTH_7"/>
    <property type="match status" value="1"/>
</dbReference>
<dbReference type="Gene3D" id="1.10.10.60">
    <property type="entry name" value="Homeodomain-like"/>
    <property type="match status" value="1"/>
</dbReference>
<evidence type="ECO:0000313" key="10">
    <source>
        <dbReference type="Proteomes" id="UP000316714"/>
    </source>
</evidence>
<dbReference type="AlphaFoldDB" id="A0A5C5UY65"/>
<keyword evidence="10" id="KW-1185">Reference proteome</keyword>
<dbReference type="InterPro" id="IPR036162">
    <property type="entry name" value="Resolvase-like_N_sf"/>
</dbReference>
<organism evidence="9 10">
    <name type="scientific">Posidoniimonas corsicana</name>
    <dbReference type="NCBI Taxonomy" id="1938618"/>
    <lineage>
        <taxon>Bacteria</taxon>
        <taxon>Pseudomonadati</taxon>
        <taxon>Planctomycetota</taxon>
        <taxon>Planctomycetia</taxon>
        <taxon>Pirellulales</taxon>
        <taxon>Lacipirellulaceae</taxon>
        <taxon>Posidoniimonas</taxon>
    </lineage>
</organism>
<dbReference type="GO" id="GO:0015074">
    <property type="term" value="P:DNA integration"/>
    <property type="evidence" value="ECO:0007669"/>
    <property type="project" value="UniProtKB-KW"/>
</dbReference>
<evidence type="ECO:0000256" key="2">
    <source>
        <dbReference type="ARBA" id="ARBA00022908"/>
    </source>
</evidence>
<dbReference type="SUPFAM" id="SSF53041">
    <property type="entry name" value="Resolvase-like"/>
    <property type="match status" value="1"/>
</dbReference>
<evidence type="ECO:0000256" key="1">
    <source>
        <dbReference type="ARBA" id="ARBA00009913"/>
    </source>
</evidence>
<evidence type="ECO:0000256" key="7">
    <source>
        <dbReference type="SAM" id="MobiDB-lite"/>
    </source>
</evidence>
<dbReference type="InterPro" id="IPR006118">
    <property type="entry name" value="Recombinase_CS"/>
</dbReference>
<proteinExistence type="inferred from homology"/>
<dbReference type="InterPro" id="IPR050639">
    <property type="entry name" value="SSR_resolvase"/>
</dbReference>
<name>A0A5C5UY65_9BACT</name>
<evidence type="ECO:0000259" key="8">
    <source>
        <dbReference type="PROSITE" id="PS51736"/>
    </source>
</evidence>
<evidence type="ECO:0000256" key="6">
    <source>
        <dbReference type="PROSITE-ProRule" id="PRU10137"/>
    </source>
</evidence>
<comment type="caution">
    <text evidence="9">The sequence shown here is derived from an EMBL/GenBank/DDBJ whole genome shotgun (WGS) entry which is preliminary data.</text>
</comment>
<dbReference type="Gene3D" id="3.40.50.1390">
    <property type="entry name" value="Resolvase, N-terminal catalytic domain"/>
    <property type="match status" value="1"/>
</dbReference>
<accession>A0A5C5UY65</accession>
<keyword evidence="3" id="KW-0238">DNA-binding</keyword>
<dbReference type="EMBL" id="SIHJ01000004">
    <property type="protein sequence ID" value="TWT31108.1"/>
    <property type="molecule type" value="Genomic_DNA"/>
</dbReference>
<dbReference type="SUPFAM" id="SSF46689">
    <property type="entry name" value="Homeodomain-like"/>
    <property type="match status" value="1"/>
</dbReference>
<reference evidence="9 10" key="1">
    <citation type="submission" date="2019-02" db="EMBL/GenBank/DDBJ databases">
        <title>Deep-cultivation of Planctomycetes and their phenomic and genomic characterization uncovers novel biology.</title>
        <authorList>
            <person name="Wiegand S."/>
            <person name="Jogler M."/>
            <person name="Boedeker C."/>
            <person name="Pinto D."/>
            <person name="Vollmers J."/>
            <person name="Rivas-Marin E."/>
            <person name="Kohn T."/>
            <person name="Peeters S.H."/>
            <person name="Heuer A."/>
            <person name="Rast P."/>
            <person name="Oberbeckmann S."/>
            <person name="Bunk B."/>
            <person name="Jeske O."/>
            <person name="Meyerdierks A."/>
            <person name="Storesund J.E."/>
            <person name="Kallscheuer N."/>
            <person name="Luecker S."/>
            <person name="Lage O.M."/>
            <person name="Pohl T."/>
            <person name="Merkel B.J."/>
            <person name="Hornburger P."/>
            <person name="Mueller R.-W."/>
            <person name="Bruemmer F."/>
            <person name="Labrenz M."/>
            <person name="Spormann A.M."/>
            <person name="Op Den Camp H."/>
            <person name="Overmann J."/>
            <person name="Amann R."/>
            <person name="Jetten M.S.M."/>
            <person name="Mascher T."/>
            <person name="Medema M.H."/>
            <person name="Devos D.P."/>
            <person name="Kaster A.-K."/>
            <person name="Ovreas L."/>
            <person name="Rohde M."/>
            <person name="Galperin M.Y."/>
            <person name="Jogler C."/>
        </authorList>
    </citation>
    <scope>NUCLEOTIDE SEQUENCE [LARGE SCALE GENOMIC DNA]</scope>
    <source>
        <strain evidence="9 10">KOR34</strain>
    </source>
</reference>
<dbReference type="OrthoDB" id="266184at2"/>
<dbReference type="InterPro" id="IPR006119">
    <property type="entry name" value="Resolv_N"/>
</dbReference>
<feature type="active site" description="O-(5'-phospho-DNA)-serine intermediate" evidence="5 6">
    <location>
        <position position="10"/>
    </location>
</feature>
<dbReference type="InterPro" id="IPR006120">
    <property type="entry name" value="Resolvase_HTH_dom"/>
</dbReference>
<feature type="domain" description="Resolvase/invertase-type recombinase catalytic" evidence="8">
    <location>
        <begin position="2"/>
        <end position="143"/>
    </location>
</feature>
<dbReference type="InterPro" id="IPR009057">
    <property type="entry name" value="Homeodomain-like_sf"/>
</dbReference>
<dbReference type="PROSITE" id="PS51736">
    <property type="entry name" value="RECOMBINASES_3"/>
    <property type="match status" value="1"/>
</dbReference>
<gene>
    <name evidence="9" type="primary">hin_2</name>
    <name evidence="9" type="ORF">KOR34_44820</name>
</gene>
<dbReference type="GO" id="GO:0003677">
    <property type="term" value="F:DNA binding"/>
    <property type="evidence" value="ECO:0007669"/>
    <property type="project" value="UniProtKB-KW"/>
</dbReference>
<dbReference type="Proteomes" id="UP000316714">
    <property type="component" value="Unassembled WGS sequence"/>
</dbReference>
<sequence>MSTAVYIRVSTVGQNEAGQKAEIERWLKGHGITDATFYVDKKSGDNLNRPSFEQLQKAVFAGEVKTIVCYKLDRLSRSLKDGINTLVSWIEAGVRVVSVTQQLDFSGATGQLVASVLFAVAQMEQETRRERQKAGIEAAKARGQYLGRKPGTTKSKPQRAQKLREKGLNAEEIATAMGISRATVFRYLKAA</sequence>
<dbReference type="SMART" id="SM00857">
    <property type="entry name" value="Resolvase"/>
    <property type="match status" value="1"/>
</dbReference>
<dbReference type="GO" id="GO:0000150">
    <property type="term" value="F:DNA strand exchange activity"/>
    <property type="evidence" value="ECO:0007669"/>
    <property type="project" value="InterPro"/>
</dbReference>
<keyword evidence="2" id="KW-0229">DNA integration</keyword>
<feature type="region of interest" description="Disordered" evidence="7">
    <location>
        <begin position="145"/>
        <end position="164"/>
    </location>
</feature>
<dbReference type="PANTHER" id="PTHR30461:SF26">
    <property type="entry name" value="RESOLVASE HOMOLOG YNEB"/>
    <property type="match status" value="1"/>
</dbReference>
<dbReference type="PANTHER" id="PTHR30461">
    <property type="entry name" value="DNA-INVERTASE FROM LAMBDOID PROPHAGE"/>
    <property type="match status" value="1"/>
</dbReference>
<evidence type="ECO:0000313" key="9">
    <source>
        <dbReference type="EMBL" id="TWT31108.1"/>
    </source>
</evidence>
<keyword evidence="4" id="KW-0233">DNA recombination</keyword>